<dbReference type="GO" id="GO:0000030">
    <property type="term" value="F:mannosyltransferase activity"/>
    <property type="evidence" value="ECO:0007669"/>
    <property type="project" value="TreeGrafter"/>
</dbReference>
<dbReference type="OrthoDB" id="66906at2759"/>
<dbReference type="Proteomes" id="UP000194236">
    <property type="component" value="Unassembled WGS sequence"/>
</dbReference>
<organism evidence="5 6">
    <name type="scientific">Euroglyphus maynei</name>
    <name type="common">Mayne's house dust mite</name>
    <dbReference type="NCBI Taxonomy" id="6958"/>
    <lineage>
        <taxon>Eukaryota</taxon>
        <taxon>Metazoa</taxon>
        <taxon>Ecdysozoa</taxon>
        <taxon>Arthropoda</taxon>
        <taxon>Chelicerata</taxon>
        <taxon>Arachnida</taxon>
        <taxon>Acari</taxon>
        <taxon>Acariformes</taxon>
        <taxon>Sarcoptiformes</taxon>
        <taxon>Astigmata</taxon>
        <taxon>Psoroptidia</taxon>
        <taxon>Analgoidea</taxon>
        <taxon>Pyroglyphidae</taxon>
        <taxon>Pyroglyphinae</taxon>
        <taxon>Euroglyphus</taxon>
    </lineage>
</organism>
<gene>
    <name evidence="5" type="ORF">BLA29_012303</name>
</gene>
<dbReference type="Gene3D" id="1.25.40.10">
    <property type="entry name" value="Tetratricopeptide repeat domain"/>
    <property type="match status" value="1"/>
</dbReference>
<dbReference type="PANTHER" id="PTHR44395">
    <property type="match status" value="1"/>
</dbReference>
<comment type="caution">
    <text evidence="5">The sequence shown here is derived from an EMBL/GenBank/DDBJ whole genome shotgun (WGS) entry which is preliminary data.</text>
</comment>
<feature type="transmembrane region" description="Helical" evidence="4">
    <location>
        <begin position="42"/>
        <end position="60"/>
    </location>
</feature>
<feature type="repeat" description="TPR" evidence="3">
    <location>
        <begin position="84"/>
        <end position="117"/>
    </location>
</feature>
<evidence type="ECO:0000313" key="6">
    <source>
        <dbReference type="Proteomes" id="UP000194236"/>
    </source>
</evidence>
<keyword evidence="6" id="KW-1185">Reference proteome</keyword>
<reference evidence="5 6" key="1">
    <citation type="submission" date="2017-03" db="EMBL/GenBank/DDBJ databases">
        <title>Genome Survey of Euroglyphus maynei.</title>
        <authorList>
            <person name="Arlian L.G."/>
            <person name="Morgan M.S."/>
            <person name="Rider S.D."/>
        </authorList>
    </citation>
    <scope>NUCLEOTIDE SEQUENCE [LARGE SCALE GENOMIC DNA]</scope>
    <source>
        <strain evidence="5">Arlian Lab</strain>
        <tissue evidence="5">Whole body</tissue>
    </source>
</reference>
<evidence type="ECO:0000256" key="4">
    <source>
        <dbReference type="SAM" id="Phobius"/>
    </source>
</evidence>
<dbReference type="SMART" id="SM00028">
    <property type="entry name" value="TPR"/>
    <property type="match status" value="1"/>
</dbReference>
<dbReference type="EMBL" id="MUJZ01016111">
    <property type="protein sequence ID" value="OTF80903.1"/>
    <property type="molecule type" value="Genomic_DNA"/>
</dbReference>
<sequence>FPVGFVLAERILYTPSIGFTALLAIGWLKLRDYFFQSKIIQFLLNISTILMLVTYALSTYERNFDWHNDLTLFKSGLKVNPNNAKLYNNIGHYYERRGEWSEAIKYFRQAADKDADDIGSELNVARSLIRLNRLKEAENLLWAIKPRVRTSILKNRMVPHYLNIWINLAHVISLNKTRLDEAEN</sequence>
<accession>A0A1Y3BM70</accession>
<dbReference type="InterPro" id="IPR011990">
    <property type="entry name" value="TPR-like_helical_dom_sf"/>
</dbReference>
<evidence type="ECO:0000256" key="3">
    <source>
        <dbReference type="PROSITE-ProRule" id="PRU00339"/>
    </source>
</evidence>
<evidence type="ECO:0000256" key="1">
    <source>
        <dbReference type="ARBA" id="ARBA00022737"/>
    </source>
</evidence>
<evidence type="ECO:0000313" key="5">
    <source>
        <dbReference type="EMBL" id="OTF80903.1"/>
    </source>
</evidence>
<protein>
    <submittedName>
        <fullName evidence="5">Uncharacterized protein</fullName>
    </submittedName>
</protein>
<feature type="non-terminal residue" evidence="5">
    <location>
        <position position="1"/>
    </location>
</feature>
<feature type="transmembrane region" description="Helical" evidence="4">
    <location>
        <begin position="12"/>
        <end position="30"/>
    </location>
</feature>
<proteinExistence type="predicted"/>
<keyword evidence="4" id="KW-1133">Transmembrane helix</keyword>
<evidence type="ECO:0000256" key="2">
    <source>
        <dbReference type="ARBA" id="ARBA00022803"/>
    </source>
</evidence>
<name>A0A1Y3BM70_EURMA</name>
<dbReference type="Pfam" id="PF07719">
    <property type="entry name" value="TPR_2"/>
    <property type="match status" value="1"/>
</dbReference>
<keyword evidence="4" id="KW-0812">Transmembrane</keyword>
<keyword evidence="2 3" id="KW-0802">TPR repeat</keyword>
<dbReference type="InterPro" id="IPR019734">
    <property type="entry name" value="TPR_rpt"/>
</dbReference>
<keyword evidence="1" id="KW-0677">Repeat</keyword>
<dbReference type="PANTHER" id="PTHR44395:SF1">
    <property type="entry name" value="PROTEIN O-MANNOSYL-TRANSFERASE TMTC3"/>
    <property type="match status" value="1"/>
</dbReference>
<keyword evidence="4" id="KW-0472">Membrane</keyword>
<feature type="non-terminal residue" evidence="5">
    <location>
        <position position="184"/>
    </location>
</feature>
<dbReference type="InterPro" id="IPR013105">
    <property type="entry name" value="TPR_2"/>
</dbReference>
<dbReference type="PROSITE" id="PS50005">
    <property type="entry name" value="TPR"/>
    <property type="match status" value="1"/>
</dbReference>
<dbReference type="PROSITE" id="PS50293">
    <property type="entry name" value="TPR_REGION"/>
    <property type="match status" value="1"/>
</dbReference>
<dbReference type="AlphaFoldDB" id="A0A1Y3BM70"/>
<dbReference type="SUPFAM" id="SSF48452">
    <property type="entry name" value="TPR-like"/>
    <property type="match status" value="1"/>
</dbReference>
<dbReference type="GO" id="GO:0035269">
    <property type="term" value="P:protein O-linked glycosylation via mannose"/>
    <property type="evidence" value="ECO:0007669"/>
    <property type="project" value="TreeGrafter"/>
</dbReference>
<dbReference type="GO" id="GO:0005783">
    <property type="term" value="C:endoplasmic reticulum"/>
    <property type="evidence" value="ECO:0007669"/>
    <property type="project" value="TreeGrafter"/>
</dbReference>